<keyword evidence="1" id="KW-1133">Transmembrane helix</keyword>
<dbReference type="EMBL" id="JAENGZ010000605">
    <property type="protein sequence ID" value="KAG6956476.1"/>
    <property type="molecule type" value="Genomic_DNA"/>
</dbReference>
<gene>
    <name evidence="2" type="ORF">JG687_00010574</name>
</gene>
<accession>A0A8T1U6U8</accession>
<evidence type="ECO:0000313" key="3">
    <source>
        <dbReference type="Proteomes" id="UP000688947"/>
    </source>
</evidence>
<reference evidence="2" key="1">
    <citation type="submission" date="2021-01" db="EMBL/GenBank/DDBJ databases">
        <title>Phytophthora aleatoria, a newly-described species from Pinus radiata is distinct from Phytophthora cactorum isolates based on comparative genomics.</title>
        <authorList>
            <person name="Mcdougal R."/>
            <person name="Panda P."/>
            <person name="Williams N."/>
            <person name="Studholme D.J."/>
        </authorList>
    </citation>
    <scope>NUCLEOTIDE SEQUENCE</scope>
    <source>
        <strain evidence="2">NZFS 3830</strain>
    </source>
</reference>
<name>A0A8T1U6U8_9STRA</name>
<proteinExistence type="predicted"/>
<keyword evidence="1" id="KW-0812">Transmembrane</keyword>
<protein>
    <submittedName>
        <fullName evidence="2">Uncharacterized protein</fullName>
    </submittedName>
</protein>
<organism evidence="2 3">
    <name type="scientific">Phytophthora cactorum</name>
    <dbReference type="NCBI Taxonomy" id="29920"/>
    <lineage>
        <taxon>Eukaryota</taxon>
        <taxon>Sar</taxon>
        <taxon>Stramenopiles</taxon>
        <taxon>Oomycota</taxon>
        <taxon>Peronosporomycetes</taxon>
        <taxon>Peronosporales</taxon>
        <taxon>Peronosporaceae</taxon>
        <taxon>Phytophthora</taxon>
    </lineage>
</organism>
<sequence>MLVVIPSGSVTAVLTFAHNALLTIYPLFQVLYGYIPAKYQGFAMLLLPLWKIGAKTFVVRSTREVEDLLPQIVAFVVDFFSALSYPSACIAPDLSS</sequence>
<dbReference type="AlphaFoldDB" id="A0A8T1U6U8"/>
<dbReference type="Proteomes" id="UP000688947">
    <property type="component" value="Unassembled WGS sequence"/>
</dbReference>
<comment type="caution">
    <text evidence="2">The sequence shown here is derived from an EMBL/GenBank/DDBJ whole genome shotgun (WGS) entry which is preliminary data.</text>
</comment>
<feature type="transmembrane region" description="Helical" evidence="1">
    <location>
        <begin position="12"/>
        <end position="35"/>
    </location>
</feature>
<evidence type="ECO:0000256" key="1">
    <source>
        <dbReference type="SAM" id="Phobius"/>
    </source>
</evidence>
<evidence type="ECO:0000313" key="2">
    <source>
        <dbReference type="EMBL" id="KAG6956476.1"/>
    </source>
</evidence>
<keyword evidence="1" id="KW-0472">Membrane</keyword>